<accession>A0A051UL33</accession>
<name>A0A051UL33_9MYCO</name>
<keyword evidence="1" id="KW-0001">2Fe-2S</keyword>
<protein>
    <recommendedName>
        <fullName evidence="5">Rieske domain-containing protein</fullName>
    </recommendedName>
</protein>
<keyword evidence="4" id="KW-0411">Iron-sulfur</keyword>
<reference evidence="6 7" key="1">
    <citation type="submission" date="2014-04" db="EMBL/GenBank/DDBJ databases">
        <title>The Genome Sequence of Mycobacterium tuberculosis TKK-01-0051.</title>
        <authorList>
            <consortium name="The Broad Institute Genomics Platform"/>
            <consortium name="The Broad Institute Genome Sequencing Center for Infectious Disease"/>
            <person name="Earl A.M."/>
            <person name="Cohen K."/>
            <person name="Pym A."/>
            <person name="Bishai W."/>
            <person name="Maharaj K."/>
            <person name="Desjardins C."/>
            <person name="Abeel T."/>
            <person name="Young S."/>
            <person name="Zeng Q."/>
            <person name="Gargeya S."/>
            <person name="Abouelleil A."/>
            <person name="Alvarado L."/>
            <person name="Chapman S.B."/>
            <person name="Gainer-Dewar J."/>
            <person name="Goldberg J."/>
            <person name="Griggs A."/>
            <person name="Gujja S."/>
            <person name="Hansen M."/>
            <person name="Howarth C."/>
            <person name="Imamovic A."/>
            <person name="Larimer J."/>
            <person name="Murphy C."/>
            <person name="Naylor J."/>
            <person name="Pearson M."/>
            <person name="Poon T.W."/>
            <person name="Priest M."/>
            <person name="Roberts A."/>
            <person name="Saif S."/>
            <person name="Shea T."/>
            <person name="Sykes S."/>
            <person name="Wortman J."/>
            <person name="Nusbaum C."/>
            <person name="Birren B."/>
        </authorList>
    </citation>
    <scope>NUCLEOTIDE SEQUENCE [LARGE SCALE GENOMIC DNA]</scope>
    <source>
        <strain evidence="6 7">TKK-01-0051</strain>
    </source>
</reference>
<dbReference type="RefSeq" id="WP_049957437.1">
    <property type="nucleotide sequence ID" value="NZ_KK328284.1"/>
</dbReference>
<dbReference type="Pfam" id="PF00355">
    <property type="entry name" value="Rieske"/>
    <property type="match status" value="1"/>
</dbReference>
<dbReference type="AlphaFoldDB" id="A0A051UL33"/>
<keyword evidence="3" id="KW-0408">Iron</keyword>
<dbReference type="Proteomes" id="UP000025947">
    <property type="component" value="Unassembled WGS sequence"/>
</dbReference>
<feature type="domain" description="Rieske" evidence="5">
    <location>
        <begin position="1"/>
        <end position="74"/>
    </location>
</feature>
<dbReference type="GO" id="GO:0004497">
    <property type="term" value="F:monooxygenase activity"/>
    <property type="evidence" value="ECO:0007669"/>
    <property type="project" value="UniProtKB-ARBA"/>
</dbReference>
<dbReference type="EMBL" id="JLXW01000001">
    <property type="protein sequence ID" value="KBZ69291.1"/>
    <property type="molecule type" value="Genomic_DNA"/>
</dbReference>
<evidence type="ECO:0000313" key="6">
    <source>
        <dbReference type="EMBL" id="KBZ69291.1"/>
    </source>
</evidence>
<dbReference type="GO" id="GO:0046872">
    <property type="term" value="F:metal ion binding"/>
    <property type="evidence" value="ECO:0007669"/>
    <property type="project" value="UniProtKB-KW"/>
</dbReference>
<keyword evidence="2" id="KW-0479">Metal-binding</keyword>
<evidence type="ECO:0000256" key="4">
    <source>
        <dbReference type="ARBA" id="ARBA00023014"/>
    </source>
</evidence>
<organism evidence="6 7">
    <name type="scientific">Mycobacterium [tuberculosis] TKK-01-0051</name>
    <dbReference type="NCBI Taxonomy" id="1324261"/>
    <lineage>
        <taxon>Bacteria</taxon>
        <taxon>Bacillati</taxon>
        <taxon>Actinomycetota</taxon>
        <taxon>Actinomycetes</taxon>
        <taxon>Mycobacteriales</taxon>
        <taxon>Mycobacteriaceae</taxon>
        <taxon>Mycobacterium</taxon>
        <taxon>Mycobacterium avium complex (MAC)</taxon>
    </lineage>
</organism>
<evidence type="ECO:0000259" key="5">
    <source>
        <dbReference type="PROSITE" id="PS51296"/>
    </source>
</evidence>
<dbReference type="InterPro" id="IPR036922">
    <property type="entry name" value="Rieske_2Fe-2S_sf"/>
</dbReference>
<comment type="caution">
    <text evidence="6">The sequence shown here is derived from an EMBL/GenBank/DDBJ whole genome shotgun (WGS) entry which is preliminary data.</text>
</comment>
<dbReference type="PATRIC" id="fig|1324261.3.peg.7"/>
<keyword evidence="7" id="KW-1185">Reference proteome</keyword>
<evidence type="ECO:0000256" key="1">
    <source>
        <dbReference type="ARBA" id="ARBA00022714"/>
    </source>
</evidence>
<evidence type="ECO:0000256" key="2">
    <source>
        <dbReference type="ARBA" id="ARBA00022723"/>
    </source>
</evidence>
<evidence type="ECO:0000313" key="7">
    <source>
        <dbReference type="Proteomes" id="UP000025947"/>
    </source>
</evidence>
<proteinExistence type="predicted"/>
<sequence length="80" mass="9189">MLVRVGDGVYDISNLCTHAEVWLDSGMPHPKTLEIEYPLHEEKFDLRTGNQTALPCIEPVKKYEVVIDNSEVFIDFTEDH</sequence>
<dbReference type="HOGENOM" id="CLU_055690_5_2_11"/>
<dbReference type="SUPFAM" id="SSF50022">
    <property type="entry name" value="ISP domain"/>
    <property type="match status" value="1"/>
</dbReference>
<dbReference type="GO" id="GO:0016705">
    <property type="term" value="F:oxidoreductase activity, acting on paired donors, with incorporation or reduction of molecular oxygen"/>
    <property type="evidence" value="ECO:0007669"/>
    <property type="project" value="UniProtKB-ARBA"/>
</dbReference>
<gene>
    <name evidence="6" type="ORF">K875_00006</name>
</gene>
<dbReference type="PROSITE" id="PS51296">
    <property type="entry name" value="RIESKE"/>
    <property type="match status" value="1"/>
</dbReference>
<evidence type="ECO:0000256" key="3">
    <source>
        <dbReference type="ARBA" id="ARBA00023004"/>
    </source>
</evidence>
<dbReference type="GO" id="GO:0051537">
    <property type="term" value="F:2 iron, 2 sulfur cluster binding"/>
    <property type="evidence" value="ECO:0007669"/>
    <property type="project" value="UniProtKB-KW"/>
</dbReference>
<dbReference type="Gene3D" id="2.102.10.10">
    <property type="entry name" value="Rieske [2Fe-2S] iron-sulphur domain"/>
    <property type="match status" value="1"/>
</dbReference>
<dbReference type="InterPro" id="IPR017941">
    <property type="entry name" value="Rieske_2Fe-2S"/>
</dbReference>